<dbReference type="CDD" id="cd00063">
    <property type="entry name" value="FN3"/>
    <property type="match status" value="1"/>
</dbReference>
<reference evidence="6 7" key="1">
    <citation type="submission" date="2024-08" db="EMBL/GenBank/DDBJ databases">
        <title>Two novel Cytobacillus novel species.</title>
        <authorList>
            <person name="Liu G."/>
        </authorList>
    </citation>
    <scope>NUCLEOTIDE SEQUENCE [LARGE SCALE GENOMIC DNA]</scope>
    <source>
        <strain evidence="6 7">FJAT-53684</strain>
    </source>
</reference>
<dbReference type="InterPro" id="IPR051465">
    <property type="entry name" value="Cell_Envelope_Struct_Comp"/>
</dbReference>
<feature type="domain" description="SLH" evidence="5">
    <location>
        <begin position="1644"/>
        <end position="1707"/>
    </location>
</feature>
<dbReference type="Pfam" id="PF16403">
    <property type="entry name" value="Bact_surface_Ig-like"/>
    <property type="match status" value="1"/>
</dbReference>
<feature type="compositionally biased region" description="Polar residues" evidence="3">
    <location>
        <begin position="1244"/>
        <end position="1257"/>
    </location>
</feature>
<dbReference type="SMART" id="SM00060">
    <property type="entry name" value="FN3"/>
    <property type="match status" value="2"/>
</dbReference>
<dbReference type="InterPro" id="IPR042229">
    <property type="entry name" value="Listeria/Bacterioides_rpt_sf"/>
</dbReference>
<dbReference type="InterPro" id="IPR001119">
    <property type="entry name" value="SLH_dom"/>
</dbReference>
<dbReference type="PANTHER" id="PTHR43308">
    <property type="entry name" value="OUTER MEMBRANE PROTEIN ALPHA-RELATED"/>
    <property type="match status" value="1"/>
</dbReference>
<evidence type="ECO:0000313" key="7">
    <source>
        <dbReference type="Proteomes" id="UP001601058"/>
    </source>
</evidence>
<protein>
    <submittedName>
        <fullName evidence="6">DUF4073 domain-containing protein</fullName>
    </submittedName>
</protein>
<feature type="compositionally biased region" description="Pro residues" evidence="3">
    <location>
        <begin position="1272"/>
        <end position="1284"/>
    </location>
</feature>
<dbReference type="PROSITE" id="PS50853">
    <property type="entry name" value="FN3"/>
    <property type="match status" value="2"/>
</dbReference>
<dbReference type="PROSITE" id="PS51272">
    <property type="entry name" value="SLH"/>
    <property type="match status" value="3"/>
</dbReference>
<dbReference type="SUPFAM" id="SSF49265">
    <property type="entry name" value="Fibronectin type III"/>
    <property type="match status" value="1"/>
</dbReference>
<dbReference type="RefSeq" id="WP_389222247.1">
    <property type="nucleotide sequence ID" value="NZ_JBIACJ010000010.1"/>
</dbReference>
<proteinExistence type="predicted"/>
<keyword evidence="2" id="KW-0732">Signal</keyword>
<dbReference type="InterPro" id="IPR003961">
    <property type="entry name" value="FN3_dom"/>
</dbReference>
<dbReference type="EMBL" id="JBIACJ010000010">
    <property type="protein sequence ID" value="MFE8698142.1"/>
    <property type="molecule type" value="Genomic_DNA"/>
</dbReference>
<dbReference type="CDD" id="cd08548">
    <property type="entry name" value="Type_I_cohesin_like"/>
    <property type="match status" value="1"/>
</dbReference>
<dbReference type="Gene3D" id="2.60.40.4270">
    <property type="entry name" value="Listeria-Bacteroides repeat domain"/>
    <property type="match status" value="1"/>
</dbReference>
<comment type="subcellular location">
    <subcellularLocation>
        <location evidence="1">Cell envelope</location>
    </subcellularLocation>
</comment>
<evidence type="ECO:0000259" key="5">
    <source>
        <dbReference type="PROSITE" id="PS51272"/>
    </source>
</evidence>
<evidence type="ECO:0000256" key="3">
    <source>
        <dbReference type="SAM" id="MobiDB-lite"/>
    </source>
</evidence>
<comment type="caution">
    <text evidence="6">The sequence shown here is derived from an EMBL/GenBank/DDBJ whole genome shotgun (WGS) entry which is preliminary data.</text>
</comment>
<dbReference type="InterPro" id="IPR036116">
    <property type="entry name" value="FN3_sf"/>
</dbReference>
<feature type="compositionally biased region" description="Basic and acidic residues" evidence="3">
    <location>
        <begin position="1306"/>
        <end position="1317"/>
    </location>
</feature>
<keyword evidence="7" id="KW-1185">Reference proteome</keyword>
<dbReference type="InterPro" id="IPR008965">
    <property type="entry name" value="CBM2/CBM3_carb-bd_dom_sf"/>
</dbReference>
<evidence type="ECO:0000259" key="4">
    <source>
        <dbReference type="PROSITE" id="PS50853"/>
    </source>
</evidence>
<dbReference type="Gene3D" id="2.60.40.10">
    <property type="entry name" value="Immunoglobulins"/>
    <property type="match status" value="4"/>
</dbReference>
<evidence type="ECO:0000256" key="2">
    <source>
        <dbReference type="ARBA" id="ARBA00022729"/>
    </source>
</evidence>
<dbReference type="InterPro" id="IPR013378">
    <property type="entry name" value="InlB-like_B-rpt"/>
</dbReference>
<feature type="domain" description="SLH" evidence="5">
    <location>
        <begin position="1507"/>
        <end position="1569"/>
    </location>
</feature>
<feature type="domain" description="SLH" evidence="5">
    <location>
        <begin position="1570"/>
        <end position="1633"/>
    </location>
</feature>
<organism evidence="6 7">
    <name type="scientific">Cytobacillus mangrovibacter</name>
    <dbReference type="NCBI Taxonomy" id="3299024"/>
    <lineage>
        <taxon>Bacteria</taxon>
        <taxon>Bacillati</taxon>
        <taxon>Bacillota</taxon>
        <taxon>Bacilli</taxon>
        <taxon>Bacillales</taxon>
        <taxon>Bacillaceae</taxon>
        <taxon>Cytobacillus</taxon>
    </lineage>
</organism>
<accession>A0ABW6K1W0</accession>
<dbReference type="Pfam" id="PF12733">
    <property type="entry name" value="Cadherin-like"/>
    <property type="match status" value="2"/>
</dbReference>
<sequence>MRKRKLSFKVMVWLSLVCMLVYMIEPFSSLYVSSKVYAAATPRSENFESVPTGSGVSVPQTIGDWTFSMVSTVGASPRTQIRMLAPNTTKDLLFLGSFQAGVNEYGRVQSNTGAFKLVSFRVVERNSTADTYRIVGYLGGNPVVGAEKSFTPPFNNFYTVDVSSDPAWQNIDEFRIYANATVKLDFDDLIVTDPVIADSTAPTVGNTGTITTNNVTASEVTLDWTEATDNVTSQEDLEYRVYQSSSNNIDTVSDIEANGTPLGNGFTKDISSFGLTELDADTTYYFNVIVKDAAGNKSAYKMQQVNTVNVVPGVTVTIGNVTAGKGLTEEIPVSINTPITGIGGYGIQINYDPSIIDILEIIPTDASDEELFFSNIESEEGWFKVGWADITGGDSLISTAKELFKVKVKAKSDAPLGSSALAIDKTISGSIDFSDNSYPTKAIPADAVNGTIQVVNSYNVDFDVSGGTPIGSQLIKEDGKAIKPADPTKGDYTFAGWYTSNTYTTEFDFNTAISSDITLFAKWIGGSTAPTVLTDLTVSNVSSTSATVSGEVTSDGNSPITERGIAYSTNNSYPTIEQHTKKVVTGTVGPLTANLTGLKGYTTYYYRPYATNANGTSYGMTNSFTTKSNDANIYNLNLSIGSLSDFHYSIVNYGMNVPSSTENLIVTPTSVGRQATFTVNDRSASEAIALAPGKNTIEIKVIAEDGTTTKTYTINVYRLAPAPNVAADDERNIIEGINVLLEYQIDDGLWEQYNPLTPPDLRGNKVVKVRIPGSVLTGVPSSEEAVLYFTKDLSQPTVTNTVTEEDTQSGNGLVITPNSEDATVTHFRISDIIGGTLYKNDGTTPIGDGDYITKAEGFSGLKFSPAPNANSLAGDTFSFKIQASLDEAGRGLSEAEIAAITVNEVNDSPIAGDDNLPGKEMNPQGVEITFAELLANDKPGPDNESAQILTIKSVDHAVGGTVAIQDGKIKFIPSDLGTVSFDYTVEDNGTSHSVNDFKSHQATVSFKVVDTKKPIITLEGSETIYLVKDQSYLDPGYTVFDEVDQDLTQDVDVTGSVDTSQLGTYHVKYNVSDRSNNAADEVTRTIHVVSPELNALAVSTGELTPLFTPEQLNYHVTVPYNVTNVDITASLLDPSASITINGTLIENDISQSIPLVDGNNPVTIVVTAKGGSTQTYTIEITKSIAPPAAPNVSAEDTTNKLVGADGTMEFSTDDGETWTTFDLNHSPTFTGDVTVKVRVKATGNKSAGESTTVTFTLNPAPPSSGGGSSTPDPTPVPEPTPDPKPTTEQIVVDVDGNDGTNLTKTPIERTTEPNGTVKDKVSMSDSIAKDTVAKAKEKGMDTARIVIPDKEDKVSEVRVEIPNTALKQLNDGNLNLEIVTENGVISIPTTSISSFNDDLYFRVVPIKSEEGKKQVENRAKTEELVKEVAKDQTVQVLGRPMEIETNMQSREVSIVLPLRDLPADASKQQEILDNLGVFIEHSDGTKELIPGQVVKMKDGTQGLQFTVTKFSTFTMIYMDGWEEFQAGQKDLHTPYIQGSGNGSFSPNANVSRAQMAAMLARNLDRAPTTKLPNYQDVIGKHWAYADIMEAKNAGIMLGVSNTKFDPEGSVTRAQMAAIAYRWIQSECKNDSSSFDSCVKLGDSTKSSYKDVSAKHWASEAIYFLKESDIMIGNEDGNFHPEDKLSRAQAVKVLNRLFRRGPMTGVTTPTFEDVSKKHWAFEEIEEAAREHQVNFSESGKEVLKK</sequence>
<dbReference type="SUPFAM" id="SSF49384">
    <property type="entry name" value="Carbohydrate-binding domain"/>
    <property type="match status" value="1"/>
</dbReference>
<dbReference type="NCBIfam" id="TIGR02543">
    <property type="entry name" value="List_Bact_rpt"/>
    <property type="match status" value="1"/>
</dbReference>
<dbReference type="InterPro" id="IPR025883">
    <property type="entry name" value="Cadherin-like_domain"/>
</dbReference>
<dbReference type="Proteomes" id="UP001601058">
    <property type="component" value="Unassembled WGS sequence"/>
</dbReference>
<dbReference type="InterPro" id="IPR013783">
    <property type="entry name" value="Ig-like_fold"/>
</dbReference>
<evidence type="ECO:0000256" key="1">
    <source>
        <dbReference type="ARBA" id="ARBA00004196"/>
    </source>
</evidence>
<evidence type="ECO:0000313" key="6">
    <source>
        <dbReference type="EMBL" id="MFE8698142.1"/>
    </source>
</evidence>
<gene>
    <name evidence="6" type="ORF">ACFYKT_17500</name>
</gene>
<dbReference type="InterPro" id="IPR032179">
    <property type="entry name" value="Cry22Aa_Ig-like"/>
</dbReference>
<dbReference type="Pfam" id="PF00395">
    <property type="entry name" value="SLH"/>
    <property type="match status" value="3"/>
</dbReference>
<dbReference type="Pfam" id="PF09479">
    <property type="entry name" value="Flg_new"/>
    <property type="match status" value="1"/>
</dbReference>
<feature type="region of interest" description="Disordered" evidence="3">
    <location>
        <begin position="1244"/>
        <end position="1317"/>
    </location>
</feature>
<feature type="domain" description="Fibronectin type-III" evidence="4">
    <location>
        <begin position="532"/>
        <end position="629"/>
    </location>
</feature>
<dbReference type="Gene3D" id="2.60.40.680">
    <property type="match status" value="1"/>
</dbReference>
<feature type="domain" description="Fibronectin type-III" evidence="4">
    <location>
        <begin position="206"/>
        <end position="313"/>
    </location>
</feature>
<name>A0ABW6K1W0_9BACI</name>